<dbReference type="PANTHER" id="PTHR33603">
    <property type="entry name" value="METHYLTRANSFERASE"/>
    <property type="match status" value="1"/>
</dbReference>
<dbReference type="InterPro" id="IPR029028">
    <property type="entry name" value="Alpha/beta_knot_MTases"/>
</dbReference>
<accession>A0A5C0AY64</accession>
<proteinExistence type="inferred from homology"/>
<evidence type="ECO:0000256" key="3">
    <source>
        <dbReference type="ARBA" id="ARBA00022679"/>
    </source>
</evidence>
<dbReference type="NCBIfam" id="NF000986">
    <property type="entry name" value="PRK00103.1-4"/>
    <property type="match status" value="1"/>
</dbReference>
<dbReference type="GO" id="GO:0005737">
    <property type="term" value="C:cytoplasm"/>
    <property type="evidence" value="ECO:0007669"/>
    <property type="project" value="UniProtKB-SubCell"/>
</dbReference>
<feature type="binding site" evidence="6">
    <location>
        <begin position="123"/>
        <end position="128"/>
    </location>
    <ligand>
        <name>S-adenosyl-L-methionine</name>
        <dbReference type="ChEBI" id="CHEBI:59789"/>
    </ligand>
</feature>
<gene>
    <name evidence="6 7" type="primary">rlmH</name>
    <name evidence="7" type="ORF">FXN63_17280</name>
</gene>
<keyword evidence="6" id="KW-0963">Cytoplasm</keyword>
<dbReference type="KEGG" id="pacr:FXN63_17280"/>
<dbReference type="GO" id="GO:0070038">
    <property type="term" value="F:rRNA (pseudouridine-N3-)-methyltransferase activity"/>
    <property type="evidence" value="ECO:0007669"/>
    <property type="project" value="UniProtKB-UniRule"/>
</dbReference>
<dbReference type="InterPro" id="IPR029026">
    <property type="entry name" value="tRNA_m1G_MTases_N"/>
</dbReference>
<feature type="binding site" evidence="6">
    <location>
        <position position="104"/>
    </location>
    <ligand>
        <name>S-adenosyl-L-methionine</name>
        <dbReference type="ChEBI" id="CHEBI:59789"/>
    </ligand>
</feature>
<comment type="subunit">
    <text evidence="6">Homodimer.</text>
</comment>
<evidence type="ECO:0000313" key="8">
    <source>
        <dbReference type="Proteomes" id="UP000325161"/>
    </source>
</evidence>
<dbReference type="InterPro" id="IPR003742">
    <property type="entry name" value="RlmH-like"/>
</dbReference>
<dbReference type="OrthoDB" id="9806643at2"/>
<name>A0A5C0AY64_9BURK</name>
<dbReference type="RefSeq" id="WP_148816446.1">
    <property type="nucleotide sequence ID" value="NZ_CP043046.1"/>
</dbReference>
<evidence type="ECO:0000256" key="2">
    <source>
        <dbReference type="ARBA" id="ARBA00022603"/>
    </source>
</evidence>
<feature type="binding site" evidence="6">
    <location>
        <position position="73"/>
    </location>
    <ligand>
        <name>S-adenosyl-L-methionine</name>
        <dbReference type="ChEBI" id="CHEBI:59789"/>
    </ligand>
</feature>
<comment type="function">
    <text evidence="6">Specifically methylates the pseudouridine at position 1915 (m3Psi1915) in 23S rRNA.</text>
</comment>
<dbReference type="PIRSF" id="PIRSF004505">
    <property type="entry name" value="MT_bac"/>
    <property type="match status" value="1"/>
</dbReference>
<evidence type="ECO:0000256" key="6">
    <source>
        <dbReference type="HAMAP-Rule" id="MF_00658"/>
    </source>
</evidence>
<dbReference type="AlphaFoldDB" id="A0A5C0AY64"/>
<keyword evidence="8" id="KW-1185">Reference proteome</keyword>
<evidence type="ECO:0000256" key="4">
    <source>
        <dbReference type="ARBA" id="ARBA00022691"/>
    </source>
</evidence>
<evidence type="ECO:0000256" key="5">
    <source>
        <dbReference type="ARBA" id="ARBA00038303"/>
    </source>
</evidence>
<comment type="similarity">
    <text evidence="5 6">Belongs to the RNA methyltransferase RlmH family.</text>
</comment>
<keyword evidence="3 6" id="KW-0808">Transferase</keyword>
<dbReference type="EC" id="2.1.1.177" evidence="6"/>
<dbReference type="PANTHER" id="PTHR33603:SF1">
    <property type="entry name" value="RIBOSOMAL RNA LARGE SUBUNIT METHYLTRANSFERASE H"/>
    <property type="match status" value="1"/>
</dbReference>
<organism evidence="7 8">
    <name type="scientific">Pigmentiphaga aceris</name>
    <dbReference type="NCBI Taxonomy" id="1940612"/>
    <lineage>
        <taxon>Bacteria</taxon>
        <taxon>Pseudomonadati</taxon>
        <taxon>Pseudomonadota</taxon>
        <taxon>Betaproteobacteria</taxon>
        <taxon>Burkholderiales</taxon>
        <taxon>Alcaligenaceae</taxon>
        <taxon>Pigmentiphaga</taxon>
    </lineage>
</organism>
<protein>
    <recommendedName>
        <fullName evidence="6">Ribosomal RNA large subunit methyltransferase H</fullName>
        <ecNumber evidence="6">2.1.1.177</ecNumber>
    </recommendedName>
    <alternativeName>
        <fullName evidence="6">23S rRNA (pseudouridine1915-N3)-methyltransferase</fullName>
    </alternativeName>
    <alternativeName>
        <fullName evidence="6">23S rRNA m3Psi1915 methyltransferase</fullName>
    </alternativeName>
    <alternativeName>
        <fullName evidence="6">rRNA (pseudouridine-N3-)-methyltransferase RlmH</fullName>
    </alternativeName>
</protein>
<keyword evidence="4 6" id="KW-0949">S-adenosyl-L-methionine</keyword>
<keyword evidence="2 6" id="KW-0489">Methyltransferase</keyword>
<sequence length="156" mass="17502">MKLVIVAVGTKMPFWVDEAFADYAKRMPLDCPIELREIKPEPRTTGKTPAQMMALEARRIEAALPPGGHWLALDERGRDLTTVALSEQLEQWRENGRDVALLIGGPDGLDPDLKARCAGLLRLSSLTLPHAMVRVLLAEQLYRAWSILSNHPYHRV</sequence>
<dbReference type="EMBL" id="CP043046">
    <property type="protein sequence ID" value="QEI07399.1"/>
    <property type="molecule type" value="Genomic_DNA"/>
</dbReference>
<keyword evidence="1 6" id="KW-0698">rRNA processing</keyword>
<evidence type="ECO:0000256" key="1">
    <source>
        <dbReference type="ARBA" id="ARBA00022552"/>
    </source>
</evidence>
<dbReference type="CDD" id="cd18081">
    <property type="entry name" value="RlmH-like"/>
    <property type="match status" value="1"/>
</dbReference>
<dbReference type="HAMAP" id="MF_00658">
    <property type="entry name" value="23SrRNA_methyltr_H"/>
    <property type="match status" value="1"/>
</dbReference>
<dbReference type="Pfam" id="PF02590">
    <property type="entry name" value="SPOUT_MTase"/>
    <property type="match status" value="1"/>
</dbReference>
<dbReference type="SUPFAM" id="SSF75217">
    <property type="entry name" value="alpha/beta knot"/>
    <property type="match status" value="1"/>
</dbReference>
<reference evidence="7 8" key="1">
    <citation type="submission" date="2019-08" db="EMBL/GenBank/DDBJ databases">
        <title>Amphibian skin-associated Pigmentiphaga: genome sequence and occurrence across geography and hosts.</title>
        <authorList>
            <person name="Bletz M.C."/>
            <person name="Bunk B."/>
            <person name="Sproeer C."/>
            <person name="Biwer P."/>
            <person name="Reiter S."/>
            <person name="Rabemananjara F.C.E."/>
            <person name="Schulz S."/>
            <person name="Overmann J."/>
            <person name="Vences M."/>
        </authorList>
    </citation>
    <scope>NUCLEOTIDE SEQUENCE [LARGE SCALE GENOMIC DNA]</scope>
    <source>
        <strain evidence="7 8">Mada1488</strain>
    </source>
</reference>
<evidence type="ECO:0000313" key="7">
    <source>
        <dbReference type="EMBL" id="QEI07399.1"/>
    </source>
</evidence>
<dbReference type="Gene3D" id="3.40.1280.10">
    <property type="match status" value="1"/>
</dbReference>
<comment type="catalytic activity">
    <reaction evidence="6">
        <text>pseudouridine(1915) in 23S rRNA + S-adenosyl-L-methionine = N(3)-methylpseudouridine(1915) in 23S rRNA + S-adenosyl-L-homocysteine + H(+)</text>
        <dbReference type="Rhea" id="RHEA:42752"/>
        <dbReference type="Rhea" id="RHEA-COMP:10221"/>
        <dbReference type="Rhea" id="RHEA-COMP:10222"/>
        <dbReference type="ChEBI" id="CHEBI:15378"/>
        <dbReference type="ChEBI" id="CHEBI:57856"/>
        <dbReference type="ChEBI" id="CHEBI:59789"/>
        <dbReference type="ChEBI" id="CHEBI:65314"/>
        <dbReference type="ChEBI" id="CHEBI:74486"/>
        <dbReference type="EC" id="2.1.1.177"/>
    </reaction>
</comment>
<comment type="subcellular location">
    <subcellularLocation>
        <location evidence="6">Cytoplasm</location>
    </subcellularLocation>
</comment>
<dbReference type="Proteomes" id="UP000325161">
    <property type="component" value="Chromosome"/>
</dbReference>